<name>A0A7J7FX12_CAMSI</name>
<feature type="region of interest" description="Disordered" evidence="1">
    <location>
        <begin position="1"/>
        <end position="31"/>
    </location>
</feature>
<evidence type="ECO:0000313" key="3">
    <source>
        <dbReference type="Proteomes" id="UP000593564"/>
    </source>
</evidence>
<feature type="region of interest" description="Disordered" evidence="1">
    <location>
        <begin position="80"/>
        <end position="108"/>
    </location>
</feature>
<sequence>MWNSESKTLEDIIGSQQMSSDKSGIGYGDATQQKESLLQLMTNGLKPRERPTRTESIGAIMESINVVVDDTGSLIASFHEEEDSDPQNLDMAPQSQGEAQGKDQEGQQAPTLMASLSPKSAQRDTTSTRWIFKNKSDENDTVVRNKARHPIFDRPQDLDVISCFDFALKPYESSCIGGFARFGLIYFLFHIALEKPDSEPLESELFLHSSGKCLNLVDQTFESLFSGLEQLSLGSSERTVFE</sequence>
<keyword evidence="3" id="KW-1185">Reference proteome</keyword>
<accession>A0A7J7FX12</accession>
<reference evidence="3" key="1">
    <citation type="journal article" date="2020" name="Nat. Commun.">
        <title>Genome assembly of wild tea tree DASZ reveals pedigree and selection history of tea varieties.</title>
        <authorList>
            <person name="Zhang W."/>
            <person name="Zhang Y."/>
            <person name="Qiu H."/>
            <person name="Guo Y."/>
            <person name="Wan H."/>
            <person name="Zhang X."/>
            <person name="Scossa F."/>
            <person name="Alseekh S."/>
            <person name="Zhang Q."/>
            <person name="Wang P."/>
            <person name="Xu L."/>
            <person name="Schmidt M.H."/>
            <person name="Jia X."/>
            <person name="Li D."/>
            <person name="Zhu A."/>
            <person name="Guo F."/>
            <person name="Chen W."/>
            <person name="Ni D."/>
            <person name="Usadel B."/>
            <person name="Fernie A.R."/>
            <person name="Wen W."/>
        </authorList>
    </citation>
    <scope>NUCLEOTIDE SEQUENCE [LARGE SCALE GENOMIC DNA]</scope>
    <source>
        <strain evidence="3">cv. G240</strain>
    </source>
</reference>
<evidence type="ECO:0000313" key="2">
    <source>
        <dbReference type="EMBL" id="KAF5932839.1"/>
    </source>
</evidence>
<gene>
    <name evidence="2" type="ORF">HYC85_029010</name>
</gene>
<proteinExistence type="predicted"/>
<dbReference type="AlphaFoldDB" id="A0A7J7FX12"/>
<evidence type="ECO:0000256" key="1">
    <source>
        <dbReference type="SAM" id="MobiDB-lite"/>
    </source>
</evidence>
<organism evidence="2 3">
    <name type="scientific">Camellia sinensis</name>
    <name type="common">Tea plant</name>
    <name type="synonym">Thea sinensis</name>
    <dbReference type="NCBI Taxonomy" id="4442"/>
    <lineage>
        <taxon>Eukaryota</taxon>
        <taxon>Viridiplantae</taxon>
        <taxon>Streptophyta</taxon>
        <taxon>Embryophyta</taxon>
        <taxon>Tracheophyta</taxon>
        <taxon>Spermatophyta</taxon>
        <taxon>Magnoliopsida</taxon>
        <taxon>eudicotyledons</taxon>
        <taxon>Gunneridae</taxon>
        <taxon>Pentapetalae</taxon>
        <taxon>asterids</taxon>
        <taxon>Ericales</taxon>
        <taxon>Theaceae</taxon>
        <taxon>Camellia</taxon>
    </lineage>
</organism>
<protein>
    <submittedName>
        <fullName evidence="2">Uncharacterized protein</fullName>
    </submittedName>
</protein>
<dbReference type="EMBL" id="JACBKZ010000014">
    <property type="protein sequence ID" value="KAF5932839.1"/>
    <property type="molecule type" value="Genomic_DNA"/>
</dbReference>
<comment type="caution">
    <text evidence="2">The sequence shown here is derived from an EMBL/GenBank/DDBJ whole genome shotgun (WGS) entry which is preliminary data.</text>
</comment>
<reference evidence="2 3" key="2">
    <citation type="submission" date="2020-07" db="EMBL/GenBank/DDBJ databases">
        <title>Genome assembly of wild tea tree DASZ reveals pedigree and selection history of tea varieties.</title>
        <authorList>
            <person name="Zhang W."/>
        </authorList>
    </citation>
    <scope>NUCLEOTIDE SEQUENCE [LARGE SCALE GENOMIC DNA]</scope>
    <source>
        <strain evidence="3">cv. G240</strain>
        <tissue evidence="2">Leaf</tissue>
    </source>
</reference>
<dbReference type="Proteomes" id="UP000593564">
    <property type="component" value="Unassembled WGS sequence"/>
</dbReference>